<comment type="caution">
    <text evidence="1">The sequence shown here is derived from an EMBL/GenBank/DDBJ whole genome shotgun (WGS) entry which is preliminary data.</text>
</comment>
<dbReference type="Proteomes" id="UP001159387">
    <property type="component" value="Unassembled WGS sequence"/>
</dbReference>
<proteinExistence type="predicted"/>
<sequence>MAWVLELSGMLPQRVLLMKIHFLIDDSPMYVSPDIDPLILLLVTDT</sequence>
<dbReference type="RefSeq" id="WP_280655002.1">
    <property type="nucleotide sequence ID" value="NZ_JANQDH010000076.1"/>
</dbReference>
<evidence type="ECO:0000313" key="2">
    <source>
        <dbReference type="Proteomes" id="UP001159387"/>
    </source>
</evidence>
<dbReference type="EMBL" id="JANQDH010000076">
    <property type="protein sequence ID" value="MDH6061012.1"/>
    <property type="molecule type" value="Genomic_DNA"/>
</dbReference>
<name>A0AA43GSR4_9CYAN</name>
<keyword evidence="2" id="KW-1185">Reference proteome</keyword>
<gene>
    <name evidence="1" type="ORF">NWP17_11255</name>
</gene>
<reference evidence="1 2" key="1">
    <citation type="journal article" date="2023" name="J. Phycol.">
        <title>Chrysosporum ovalisporum is synonymous with the true-branching cyanobacterium Umezakia natans (Nostocales/Aphanizomenonaceae).</title>
        <authorList>
            <person name="McGregor G.B."/>
            <person name="Sendall B.C."/>
            <person name="Niiyama Y."/>
            <person name="Tuji A."/>
            <person name="Willis A."/>
        </authorList>
    </citation>
    <scope>NUCLEOTIDE SEQUENCE [LARGE SCALE GENOMIC DNA]</scope>
    <source>
        <strain evidence="1 2">ANA360D</strain>
    </source>
</reference>
<protein>
    <submittedName>
        <fullName evidence="1">Uncharacterized protein</fullName>
    </submittedName>
</protein>
<organism evidence="1 2">
    <name type="scientific">Chrysosporum bergii ANA360D</name>
    <dbReference type="NCBI Taxonomy" id="617107"/>
    <lineage>
        <taxon>Bacteria</taxon>
        <taxon>Bacillati</taxon>
        <taxon>Cyanobacteriota</taxon>
        <taxon>Cyanophyceae</taxon>
        <taxon>Nostocales</taxon>
        <taxon>Nodulariaceae</taxon>
        <taxon>Chrysosporum</taxon>
    </lineage>
</organism>
<evidence type="ECO:0000313" key="1">
    <source>
        <dbReference type="EMBL" id="MDH6061012.1"/>
    </source>
</evidence>
<dbReference type="AlphaFoldDB" id="A0AA43GSR4"/>
<accession>A0AA43GSR4</accession>